<sequence length="81" mass="8628">MQRATFTMSLRALEVIRDGDARLLLAADKPMSAAAHSVIIDNVIEIALDLASAVKAAAAGDIDAARRAILSLRLDELKVRS</sequence>
<accession>A0ABP3T436</accession>
<reference evidence="2" key="1">
    <citation type="journal article" date="2019" name="Int. J. Syst. Evol. Microbiol.">
        <title>The Global Catalogue of Microorganisms (GCM) 10K type strain sequencing project: providing services to taxonomists for standard genome sequencing and annotation.</title>
        <authorList>
            <consortium name="The Broad Institute Genomics Platform"/>
            <consortium name="The Broad Institute Genome Sequencing Center for Infectious Disease"/>
            <person name="Wu L."/>
            <person name="Ma J."/>
        </authorList>
    </citation>
    <scope>NUCLEOTIDE SEQUENCE [LARGE SCALE GENOMIC DNA]</scope>
    <source>
        <strain evidence="2">JCM 14603</strain>
    </source>
</reference>
<dbReference type="EMBL" id="BAAAES010000009">
    <property type="protein sequence ID" value="GAA0672504.1"/>
    <property type="molecule type" value="Genomic_DNA"/>
</dbReference>
<dbReference type="RefSeq" id="WP_163958418.1">
    <property type="nucleotide sequence ID" value="NZ_BAAAES010000009.1"/>
</dbReference>
<name>A0ABP3T436_9SPHN</name>
<proteinExistence type="predicted"/>
<gene>
    <name evidence="1" type="ORF">GCM10009102_24740</name>
</gene>
<comment type="caution">
    <text evidence="1">The sequence shown here is derived from an EMBL/GenBank/DDBJ whole genome shotgun (WGS) entry which is preliminary data.</text>
</comment>
<evidence type="ECO:0000313" key="1">
    <source>
        <dbReference type="EMBL" id="GAA0672504.1"/>
    </source>
</evidence>
<dbReference type="Proteomes" id="UP001500238">
    <property type="component" value="Unassembled WGS sequence"/>
</dbReference>
<protein>
    <submittedName>
        <fullName evidence="1">Uncharacterized protein</fullName>
    </submittedName>
</protein>
<organism evidence="1 2">
    <name type="scientific">Sphingomonas insulae</name>
    <dbReference type="NCBI Taxonomy" id="424800"/>
    <lineage>
        <taxon>Bacteria</taxon>
        <taxon>Pseudomonadati</taxon>
        <taxon>Pseudomonadota</taxon>
        <taxon>Alphaproteobacteria</taxon>
        <taxon>Sphingomonadales</taxon>
        <taxon>Sphingomonadaceae</taxon>
        <taxon>Sphingomonas</taxon>
    </lineage>
</organism>
<keyword evidence="2" id="KW-1185">Reference proteome</keyword>
<evidence type="ECO:0000313" key="2">
    <source>
        <dbReference type="Proteomes" id="UP001500238"/>
    </source>
</evidence>